<feature type="compositionally biased region" description="Basic and acidic residues" evidence="3">
    <location>
        <begin position="400"/>
        <end position="417"/>
    </location>
</feature>
<dbReference type="CDD" id="cd00174">
    <property type="entry name" value="SH3"/>
    <property type="match status" value="1"/>
</dbReference>
<dbReference type="PANTHER" id="PTHR14167">
    <property type="entry name" value="SH3 DOMAIN-CONTAINING"/>
    <property type="match status" value="1"/>
</dbReference>
<dbReference type="PRINTS" id="PR00452">
    <property type="entry name" value="SH3DOMAIN"/>
</dbReference>
<dbReference type="Pfam" id="PF00018">
    <property type="entry name" value="SH3_1"/>
    <property type="match status" value="3"/>
</dbReference>
<dbReference type="Pfam" id="PF14604">
    <property type="entry name" value="SH3_9"/>
    <property type="match status" value="1"/>
</dbReference>
<feature type="domain" description="SH3" evidence="4">
    <location>
        <begin position="327"/>
        <end position="386"/>
    </location>
</feature>
<reference evidence="5" key="1">
    <citation type="submission" date="2019-08" db="EMBL/GenBank/DDBJ databases">
        <title>The improved chromosome-level genome for the pearl oyster Pinctada fucata martensii using PacBio sequencing and Hi-C.</title>
        <authorList>
            <person name="Zheng Z."/>
        </authorList>
    </citation>
    <scope>NUCLEOTIDE SEQUENCE</scope>
    <source>
        <strain evidence="5">ZZ-2019</strain>
        <tissue evidence="5">Adductor muscle</tissue>
    </source>
</reference>
<keyword evidence="6" id="KW-1185">Reference proteome</keyword>
<dbReference type="PRINTS" id="PR00499">
    <property type="entry name" value="P67PHOX"/>
</dbReference>
<feature type="region of interest" description="Disordered" evidence="3">
    <location>
        <begin position="206"/>
        <end position="229"/>
    </location>
</feature>
<dbReference type="InterPro" id="IPR036028">
    <property type="entry name" value="SH3-like_dom_sf"/>
</dbReference>
<evidence type="ECO:0000256" key="1">
    <source>
        <dbReference type="ARBA" id="ARBA00022443"/>
    </source>
</evidence>
<dbReference type="AlphaFoldDB" id="A0AA89C0K6"/>
<evidence type="ECO:0000256" key="3">
    <source>
        <dbReference type="SAM" id="MobiDB-lite"/>
    </source>
</evidence>
<name>A0AA89C0K6_PINIB</name>
<comment type="caution">
    <text evidence="5">The sequence shown here is derived from an EMBL/GenBank/DDBJ whole genome shotgun (WGS) entry which is preliminary data.</text>
</comment>
<dbReference type="EMBL" id="VSWD01000005">
    <property type="protein sequence ID" value="KAK3103515.1"/>
    <property type="molecule type" value="Genomic_DNA"/>
</dbReference>
<dbReference type="Proteomes" id="UP001186944">
    <property type="component" value="Unassembled WGS sequence"/>
</dbReference>
<feature type="domain" description="SH3" evidence="4">
    <location>
        <begin position="145"/>
        <end position="204"/>
    </location>
</feature>
<organism evidence="5 6">
    <name type="scientific">Pinctada imbricata</name>
    <name type="common">Atlantic pearl-oyster</name>
    <name type="synonym">Pinctada martensii</name>
    <dbReference type="NCBI Taxonomy" id="66713"/>
    <lineage>
        <taxon>Eukaryota</taxon>
        <taxon>Metazoa</taxon>
        <taxon>Spiralia</taxon>
        <taxon>Lophotrochozoa</taxon>
        <taxon>Mollusca</taxon>
        <taxon>Bivalvia</taxon>
        <taxon>Autobranchia</taxon>
        <taxon>Pteriomorphia</taxon>
        <taxon>Pterioida</taxon>
        <taxon>Pterioidea</taxon>
        <taxon>Pteriidae</taxon>
        <taxon>Pinctada</taxon>
    </lineage>
</organism>
<feature type="region of interest" description="Disordered" evidence="3">
    <location>
        <begin position="276"/>
        <end position="295"/>
    </location>
</feature>
<protein>
    <recommendedName>
        <fullName evidence="4">SH3 domain-containing protein</fullName>
    </recommendedName>
</protein>
<dbReference type="Gene3D" id="2.30.30.40">
    <property type="entry name" value="SH3 Domains"/>
    <property type="match status" value="4"/>
</dbReference>
<gene>
    <name evidence="5" type="ORF">FSP39_019815</name>
</gene>
<dbReference type="PROSITE" id="PS50002">
    <property type="entry name" value="SH3"/>
    <property type="match status" value="4"/>
</dbReference>
<evidence type="ECO:0000313" key="6">
    <source>
        <dbReference type="Proteomes" id="UP001186944"/>
    </source>
</evidence>
<dbReference type="SUPFAM" id="SSF50044">
    <property type="entry name" value="SH3-domain"/>
    <property type="match status" value="4"/>
</dbReference>
<keyword evidence="1 2" id="KW-0728">SH3 domain</keyword>
<feature type="domain" description="SH3" evidence="4">
    <location>
        <begin position="72"/>
        <end position="131"/>
    </location>
</feature>
<dbReference type="SMART" id="SM00326">
    <property type="entry name" value="SH3"/>
    <property type="match status" value="4"/>
</dbReference>
<dbReference type="InterPro" id="IPR050384">
    <property type="entry name" value="Endophilin_SH3RF"/>
</dbReference>
<proteinExistence type="predicted"/>
<sequence>MKPEVKEYVNQYVRAVYDFDTNHPKEINLQKGDIIRVTSAVDNNWLCGQLRGQEGNFPSSFVEKLTLPAVQENQKIYGAIENFPALQPGDLEFRKGAIIIGLQSVDENWWSGQIGSKEGIFPLTHVIELEIPASLRDRSKSCHSAEPLFAQALCDSVAQLDEELSFSTGDIITVTEVIDSDWYYGELGSKKGMFLSSCVQLLQDDNSAPSSQQGSFKKESSVSQNKTWNEKSNSQYLQKSYSFDQSYYGSLSSDHKVLPDPVSHVEDSVFNKPFSNSAGHSLDSPQNSESYDSGISVNTNHIAGYSDQSSADNAAYTSENTKSVESSVNPYGVAQFPFAGQSVDELTFEANEIIYLIQHIDEQWTEGEIDGKIGIFPTSFVSIIVDCPYAYSEQGEKEEDISASRKQEEEGRSEKSQVDLNSQTVPPCASGKEEYALVLHEFLGEVEGDLTCRAG</sequence>
<evidence type="ECO:0000313" key="5">
    <source>
        <dbReference type="EMBL" id="KAK3103515.1"/>
    </source>
</evidence>
<evidence type="ECO:0000259" key="4">
    <source>
        <dbReference type="PROSITE" id="PS50002"/>
    </source>
</evidence>
<feature type="domain" description="SH3" evidence="4">
    <location>
        <begin position="8"/>
        <end position="67"/>
    </location>
</feature>
<dbReference type="InterPro" id="IPR001452">
    <property type="entry name" value="SH3_domain"/>
</dbReference>
<evidence type="ECO:0000256" key="2">
    <source>
        <dbReference type="PROSITE-ProRule" id="PRU00192"/>
    </source>
</evidence>
<accession>A0AA89C0K6</accession>
<feature type="region of interest" description="Disordered" evidence="3">
    <location>
        <begin position="395"/>
        <end position="427"/>
    </location>
</feature>
<dbReference type="PANTHER" id="PTHR14167:SF116">
    <property type="entry name" value="CAP, ISOFORM AC"/>
    <property type="match status" value="1"/>
</dbReference>